<dbReference type="PANTHER" id="PTHR11017:SF271">
    <property type="entry name" value="DISEASE RESISTANCE PROTEIN (TIR-NBS-LRR CLASS) FAMILY"/>
    <property type="match status" value="1"/>
</dbReference>
<sequence>MHDLVRDMAREIVRRESLNEPHMRSRLWFHEDVNYVLRKNKGSNLIEGISAIHPKVKDLTVNTKSFARMDRLKIFQAKGMNFTGSFKNLFDDLRWLSWQNFPLKCVPTDIHLTKLVALDMQYSNIMEVWQSTIKPLENLTHLNLSHCQRLKRTPDFSRAISLETILFTGCSELGEIDSSIKYLVKLVYLNLEDCVSLKNLPSSICKLESLQHLNMSGCSGLQQLPADLGHLKNLRSLSLQGCNRSLKAQSWLTSILSYVPWAGSSSSCPERLLPHSLSRLSHLTVLNLNDCRLSEADVPTNLGSLTSLKYLNLGGNDFYTLPSSLFCDLSELECLVLDNCKNLQMLSLLPSNLQVLHANDCSSIESLDMSNYRILPQLYVSNSDRLSEIKGMETIENVEYVRIESSSKLA</sequence>
<dbReference type="GO" id="GO:0005524">
    <property type="term" value="F:ATP binding"/>
    <property type="evidence" value="ECO:0007669"/>
    <property type="project" value="UniProtKB-KW"/>
</dbReference>
<dbReference type="EMBL" id="JBJKTR010000009">
    <property type="protein sequence ID" value="KAL3358381.1"/>
    <property type="molecule type" value="Genomic_DNA"/>
</dbReference>
<dbReference type="Proteomes" id="UP001627284">
    <property type="component" value="Unassembled WGS sequence"/>
</dbReference>
<dbReference type="InterPro" id="IPR032675">
    <property type="entry name" value="LRR_dom_sf"/>
</dbReference>
<dbReference type="PANTHER" id="PTHR11017">
    <property type="entry name" value="LEUCINE-RICH REPEAT-CONTAINING PROTEIN"/>
    <property type="match status" value="1"/>
</dbReference>
<gene>
    <name evidence="3" type="ORF">AABB24_015484</name>
</gene>
<dbReference type="InterPro" id="IPR003591">
    <property type="entry name" value="Leu-rich_rpt_typical-subtyp"/>
</dbReference>
<evidence type="ECO:0000256" key="2">
    <source>
        <dbReference type="ARBA" id="ARBA00022737"/>
    </source>
</evidence>
<evidence type="ECO:0000313" key="4">
    <source>
        <dbReference type="Proteomes" id="UP001627284"/>
    </source>
</evidence>
<evidence type="ECO:0000313" key="3">
    <source>
        <dbReference type="EMBL" id="KAL3358381.1"/>
    </source>
</evidence>
<dbReference type="GO" id="GO:0006952">
    <property type="term" value="P:defense response"/>
    <property type="evidence" value="ECO:0007669"/>
    <property type="project" value="UniProtKB-ARBA"/>
</dbReference>
<dbReference type="GO" id="GO:0051707">
    <property type="term" value="P:response to other organism"/>
    <property type="evidence" value="ECO:0007669"/>
    <property type="project" value="UniProtKB-ARBA"/>
</dbReference>
<dbReference type="InterPro" id="IPR044974">
    <property type="entry name" value="Disease_R_plants"/>
</dbReference>
<name>A0ABD2TQL0_9SOLN</name>
<keyword evidence="2" id="KW-0677">Repeat</keyword>
<protein>
    <submittedName>
        <fullName evidence="3">Uncharacterized protein</fullName>
    </submittedName>
</protein>
<evidence type="ECO:0000256" key="1">
    <source>
        <dbReference type="ARBA" id="ARBA00022614"/>
    </source>
</evidence>
<keyword evidence="4" id="KW-1185">Reference proteome</keyword>
<keyword evidence="1" id="KW-0433">Leucine-rich repeat</keyword>
<dbReference type="AlphaFoldDB" id="A0ABD2TQL0"/>
<dbReference type="SUPFAM" id="SSF52058">
    <property type="entry name" value="L domain-like"/>
    <property type="match status" value="1"/>
</dbReference>
<accession>A0ABD2TQL0</accession>
<comment type="caution">
    <text evidence="3">The sequence shown here is derived from an EMBL/GenBank/DDBJ whole genome shotgun (WGS) entry which is preliminary data.</text>
</comment>
<dbReference type="Pfam" id="PF00560">
    <property type="entry name" value="LRR_1"/>
    <property type="match status" value="2"/>
</dbReference>
<reference evidence="3 4" key="1">
    <citation type="submission" date="2024-05" db="EMBL/GenBank/DDBJ databases">
        <title>De novo assembly of an allotetraploid wild potato.</title>
        <authorList>
            <person name="Hosaka A.J."/>
        </authorList>
    </citation>
    <scope>NUCLEOTIDE SEQUENCE [LARGE SCALE GENOMIC DNA]</scope>
    <source>
        <tissue evidence="3">Young leaves</tissue>
    </source>
</reference>
<proteinExistence type="predicted"/>
<dbReference type="SMART" id="SM00369">
    <property type="entry name" value="LRR_TYP"/>
    <property type="match status" value="4"/>
</dbReference>
<dbReference type="Gene3D" id="3.80.10.10">
    <property type="entry name" value="Ribonuclease Inhibitor"/>
    <property type="match status" value="2"/>
</dbReference>
<organism evidence="3 4">
    <name type="scientific">Solanum stoloniferum</name>
    <dbReference type="NCBI Taxonomy" id="62892"/>
    <lineage>
        <taxon>Eukaryota</taxon>
        <taxon>Viridiplantae</taxon>
        <taxon>Streptophyta</taxon>
        <taxon>Embryophyta</taxon>
        <taxon>Tracheophyta</taxon>
        <taxon>Spermatophyta</taxon>
        <taxon>Magnoliopsida</taxon>
        <taxon>eudicotyledons</taxon>
        <taxon>Gunneridae</taxon>
        <taxon>Pentapetalae</taxon>
        <taxon>asterids</taxon>
        <taxon>lamiids</taxon>
        <taxon>Solanales</taxon>
        <taxon>Solanaceae</taxon>
        <taxon>Solanoideae</taxon>
        <taxon>Solaneae</taxon>
        <taxon>Solanum</taxon>
    </lineage>
</organism>
<dbReference type="InterPro" id="IPR001611">
    <property type="entry name" value="Leu-rich_rpt"/>
</dbReference>